<dbReference type="PANTHER" id="PTHR40866">
    <property type="entry name" value="BED-TYPE DOMAIN-CONTAINING PROTEIN"/>
    <property type="match status" value="1"/>
</dbReference>
<evidence type="ECO:0000313" key="2">
    <source>
        <dbReference type="EMBL" id="KAG6955362.1"/>
    </source>
</evidence>
<feature type="non-terminal residue" evidence="2">
    <location>
        <position position="1"/>
    </location>
</feature>
<evidence type="ECO:0000256" key="1">
    <source>
        <dbReference type="SAM" id="MobiDB-lite"/>
    </source>
</evidence>
<accession>A0A8J5M2F3</accession>
<proteinExistence type="predicted"/>
<comment type="caution">
    <text evidence="2">The sequence shown here is derived from an EMBL/GenBank/DDBJ whole genome shotgun (WGS) entry which is preliminary data.</text>
</comment>
<name>A0A8J5M2F3_9STRA</name>
<evidence type="ECO:0000313" key="3">
    <source>
        <dbReference type="Proteomes" id="UP000709295"/>
    </source>
</evidence>
<reference evidence="2" key="1">
    <citation type="submission" date="2021-01" db="EMBL/GenBank/DDBJ databases">
        <title>Phytophthora aleatoria, a newly-described species from Pinus radiata is distinct from Phytophthora cactorum isolates based on comparative genomics.</title>
        <authorList>
            <person name="Mcdougal R."/>
            <person name="Panda P."/>
            <person name="Williams N."/>
            <person name="Studholme D.J."/>
        </authorList>
    </citation>
    <scope>NUCLEOTIDE SEQUENCE</scope>
    <source>
        <strain evidence="2">NZFS 4037</strain>
    </source>
</reference>
<dbReference type="PANTHER" id="PTHR40866:SF1">
    <property type="entry name" value="BED-TYPE DOMAIN-CONTAINING PROTEIN"/>
    <property type="match status" value="1"/>
</dbReference>
<protein>
    <submittedName>
        <fullName evidence="2">Uncharacterized protein</fullName>
    </submittedName>
</protein>
<sequence length="129" mass="14001">RQHLANSPASSSQRSLVDVTSAASATSLTNWQRVLATPTLLSIFVVVPAASHYLGPKASVVKAPDFESGLVKVLCGKEKKLTQAKQRALSRLRRAEAHPTNRSSTAKLSFTDRLLQSDSKTASRFIDLR</sequence>
<organism evidence="2 3">
    <name type="scientific">Phytophthora aleatoria</name>
    <dbReference type="NCBI Taxonomy" id="2496075"/>
    <lineage>
        <taxon>Eukaryota</taxon>
        <taxon>Sar</taxon>
        <taxon>Stramenopiles</taxon>
        <taxon>Oomycota</taxon>
        <taxon>Peronosporomycetes</taxon>
        <taxon>Peronosporales</taxon>
        <taxon>Peronosporaceae</taxon>
        <taxon>Phytophthora</taxon>
    </lineage>
</organism>
<gene>
    <name evidence="2" type="ORF">JG688_00011902</name>
</gene>
<dbReference type="EMBL" id="JAENGY010000874">
    <property type="protein sequence ID" value="KAG6955362.1"/>
    <property type="molecule type" value="Genomic_DNA"/>
</dbReference>
<dbReference type="AlphaFoldDB" id="A0A8J5M2F3"/>
<keyword evidence="3" id="KW-1185">Reference proteome</keyword>
<dbReference type="Proteomes" id="UP000709295">
    <property type="component" value="Unassembled WGS sequence"/>
</dbReference>
<feature type="region of interest" description="Disordered" evidence="1">
    <location>
        <begin position="86"/>
        <end position="105"/>
    </location>
</feature>